<evidence type="ECO:0000313" key="6">
    <source>
        <dbReference type="Proteomes" id="UP000034409"/>
    </source>
</evidence>
<organism evidence="1 7">
    <name type="scientific">Methanosarcina mazei</name>
    <name type="common">Methanosarcina frisia</name>
    <dbReference type="NCBI Taxonomy" id="2209"/>
    <lineage>
        <taxon>Archaea</taxon>
        <taxon>Methanobacteriati</taxon>
        <taxon>Methanobacteriota</taxon>
        <taxon>Stenosarchaea group</taxon>
        <taxon>Methanomicrobia</taxon>
        <taxon>Methanosarcinales</taxon>
        <taxon>Methanosarcinaceae</taxon>
        <taxon>Methanosarcina</taxon>
    </lineage>
</organism>
<comment type="caution">
    <text evidence="1">The sequence shown here is derived from an EMBL/GenBank/DDBJ whole genome shotgun (WGS) entry which is preliminary data.</text>
</comment>
<dbReference type="EMBL" id="JJPR01000145">
    <property type="protein sequence ID" value="KKG83139.1"/>
    <property type="molecule type" value="Genomic_DNA"/>
</dbReference>
<dbReference type="Proteomes" id="UP000034387">
    <property type="component" value="Unassembled WGS sequence"/>
</dbReference>
<evidence type="ECO:0000313" key="2">
    <source>
        <dbReference type="EMBL" id="KKG83139.1"/>
    </source>
</evidence>
<reference evidence="5 6" key="1">
    <citation type="journal article" date="2015" name="ISME J.">
        <title>Genomic and phenotypic differentiation among Methanosarcina mazei populations from Columbia River sediment.</title>
        <authorList>
            <person name="Youngblut N.D."/>
            <person name="Wirth J.S."/>
            <person name="Henriksen J.R."/>
            <person name="Smith M."/>
            <person name="Simon H."/>
            <person name="Metcalf W.W."/>
            <person name="Whitaker R.J."/>
        </authorList>
    </citation>
    <scope>NUCLEOTIDE SEQUENCE [LARGE SCALE GENOMIC DNA]</scope>
    <source>
        <strain evidence="1 7">3.H.A.2.4</strain>
        <strain evidence="2 8">3.H.A.2.6</strain>
        <strain evidence="3 6">3.H.A.2.8</strain>
        <strain evidence="4 5">3.H.M.2.7</strain>
    </source>
</reference>
<evidence type="ECO:0000313" key="3">
    <source>
        <dbReference type="EMBL" id="KKG89182.1"/>
    </source>
</evidence>
<gene>
    <name evidence="4" type="ORF">DU42_10795</name>
    <name evidence="1" type="ORF">DU55_18510</name>
    <name evidence="2" type="ORF">DU57_10595</name>
    <name evidence="3" type="ORF">DU59_06805</name>
</gene>
<dbReference type="Proteomes" id="UP000034950">
    <property type="component" value="Unassembled WGS sequence"/>
</dbReference>
<dbReference type="OMA" id="KWVLMTE"/>
<evidence type="ECO:0000313" key="8">
    <source>
        <dbReference type="Proteomes" id="UP000034950"/>
    </source>
</evidence>
<dbReference type="EMBL" id="JJPX01000080">
    <property type="protein sequence ID" value="KKH10387.1"/>
    <property type="molecule type" value="Genomic_DNA"/>
</dbReference>
<evidence type="ECO:0000313" key="5">
    <source>
        <dbReference type="Proteomes" id="UP000034387"/>
    </source>
</evidence>
<evidence type="ECO:0000313" key="1">
    <source>
        <dbReference type="EMBL" id="KKG76667.1"/>
    </source>
</evidence>
<evidence type="ECO:0000313" key="7">
    <source>
        <dbReference type="Proteomes" id="UP000034817"/>
    </source>
</evidence>
<name>A0A0F8HG44_METMZ</name>
<dbReference type="PATRIC" id="fig|2209.44.peg.2302"/>
<dbReference type="Proteomes" id="UP000034817">
    <property type="component" value="Unassembled WGS sequence"/>
</dbReference>
<protein>
    <submittedName>
        <fullName evidence="1">Uncharacterized protein</fullName>
    </submittedName>
</protein>
<dbReference type="Proteomes" id="UP000034409">
    <property type="component" value="Unassembled WGS sequence"/>
</dbReference>
<proteinExistence type="predicted"/>
<dbReference type="AlphaFoldDB" id="A0A0F8HG44"/>
<dbReference type="EMBL" id="JJPS01000127">
    <property type="protein sequence ID" value="KKG89182.1"/>
    <property type="molecule type" value="Genomic_DNA"/>
</dbReference>
<evidence type="ECO:0000313" key="4">
    <source>
        <dbReference type="EMBL" id="KKH10387.1"/>
    </source>
</evidence>
<dbReference type="EMBL" id="JJPP01000148">
    <property type="protein sequence ID" value="KKG76667.1"/>
    <property type="molecule type" value="Genomic_DNA"/>
</dbReference>
<accession>A0A0F8HG44</accession>
<sequence length="87" mass="9257">MKQKWVLMTETPSGAETAIGVVEMATAVVSEAAAAAPEKCTRLSVLTAVLRLKFLSSQQKDGRFTAGNAFLTTGNSKFEYSLMGVVL</sequence>